<evidence type="ECO:0000313" key="2">
    <source>
        <dbReference type="EMBL" id="WEB41496.1"/>
    </source>
</evidence>
<dbReference type="SUPFAM" id="SSF48452">
    <property type="entry name" value="TPR-like"/>
    <property type="match status" value="1"/>
</dbReference>
<dbReference type="InterPro" id="IPR011990">
    <property type="entry name" value="TPR-like_helical_dom_sf"/>
</dbReference>
<dbReference type="EMBL" id="CP095749">
    <property type="protein sequence ID" value="WEB41496.1"/>
    <property type="molecule type" value="Genomic_DNA"/>
</dbReference>
<accession>A0ABY8AB23</accession>
<sequence length="444" mass="47271">MEYPLSPAALPRALLADPRLDKALQRRDFGAVFALAHEAADISYNKIAEACGLKAERVGKLARGDGAVTTLAAIERIADGLRIPGRHLGLAARPWESRTSASPARMEHDDGDDRMKRRNLLRGALAAGLTGAGAAALTAARQDLDSALTDQPTADLSYWESTAERYGYGYNGKAPTKVLSDLVLDFDDMKPLFTASQTVKSRTRLCHVTAQMAGMTAIVLHDLGDHREAHAWFHTARRAAGESGDAGLHAWALAREAMVPLNFGAPAAAADLADRSRHLAGGQPSAAAALACAVAARAYAAQGNRDAALTAVAEAEQLMDHLTPQQAADTWFGYPEQKHHVHLSQALTILGESKRAYATQSRALELSRSPSLMTRALISIDRASCLAHDGEPEEAARVAAQAFGELPPAYRTGLTRTRALALYRTIRTAPGAGQLRDVLEASAA</sequence>
<evidence type="ECO:0000313" key="3">
    <source>
        <dbReference type="Proteomes" id="UP001218629"/>
    </source>
</evidence>
<keyword evidence="3" id="KW-1185">Reference proteome</keyword>
<dbReference type="RefSeq" id="WP_275308498.1">
    <property type="nucleotide sequence ID" value="NZ_CP095749.1"/>
</dbReference>
<gene>
    <name evidence="2" type="ORF">MOV08_20970</name>
</gene>
<feature type="region of interest" description="Disordered" evidence="1">
    <location>
        <begin position="94"/>
        <end position="113"/>
    </location>
</feature>
<proteinExistence type="predicted"/>
<name>A0ABY8AB23_9ACTN</name>
<organism evidence="2 3">
    <name type="scientific">Streptomyces yunnanensis</name>
    <dbReference type="NCBI Taxonomy" id="156453"/>
    <lineage>
        <taxon>Bacteria</taxon>
        <taxon>Bacillati</taxon>
        <taxon>Actinomycetota</taxon>
        <taxon>Actinomycetes</taxon>
        <taxon>Kitasatosporales</taxon>
        <taxon>Streptomycetaceae</taxon>
        <taxon>Streptomyces</taxon>
    </lineage>
</organism>
<dbReference type="Gene3D" id="1.25.40.10">
    <property type="entry name" value="Tetratricopeptide repeat domain"/>
    <property type="match status" value="1"/>
</dbReference>
<reference evidence="2 3" key="1">
    <citation type="submission" date="2022-03" db="EMBL/GenBank/DDBJ databases">
        <title>Streptomyces yunnanensis P86,complete genome.</title>
        <authorList>
            <person name="Chen S."/>
            <person name="Zhang Q."/>
        </authorList>
    </citation>
    <scope>NUCLEOTIDE SEQUENCE [LARGE SCALE GENOMIC DNA]</scope>
    <source>
        <strain evidence="2 3">P86</strain>
    </source>
</reference>
<evidence type="ECO:0000256" key="1">
    <source>
        <dbReference type="SAM" id="MobiDB-lite"/>
    </source>
</evidence>
<dbReference type="Proteomes" id="UP001218629">
    <property type="component" value="Chromosome"/>
</dbReference>
<protein>
    <submittedName>
        <fullName evidence="2">Uncharacterized protein</fullName>
    </submittedName>
</protein>